<dbReference type="AlphaFoldDB" id="A0A6G1PSV1"/>
<reference evidence="2 3" key="1">
    <citation type="submission" date="2019-02" db="EMBL/GenBank/DDBJ databases">
        <title>Opniocepnalus argus genome.</title>
        <authorList>
            <person name="Zhou C."/>
            <person name="Xiao S."/>
        </authorList>
    </citation>
    <scope>NUCLEOTIDE SEQUENCE [LARGE SCALE GENOMIC DNA]</scope>
    <source>
        <strain evidence="2">OARG1902GOOAL</strain>
        <tissue evidence="2">Muscle</tissue>
    </source>
</reference>
<dbReference type="EMBL" id="CM015719">
    <property type="protein sequence ID" value="KAF3693066.1"/>
    <property type="molecule type" value="Genomic_DNA"/>
</dbReference>
<keyword evidence="3" id="KW-1185">Reference proteome</keyword>
<sequence length="82" mass="8758">MMAECCLVVSGPGLFYLSTTSYCIYMCSQLTLTTTITSLAKILVLLRTLFSSLLPIAPLLLPSVGNVHPVAGVSWYGDCLPS</sequence>
<keyword evidence="1" id="KW-0812">Transmembrane</keyword>
<protein>
    <submittedName>
        <fullName evidence="2">Uncharacterized protein</fullName>
    </submittedName>
</protein>
<evidence type="ECO:0000313" key="2">
    <source>
        <dbReference type="EMBL" id="KAF3693066.1"/>
    </source>
</evidence>
<keyword evidence="1" id="KW-1133">Transmembrane helix</keyword>
<accession>A0A6G1PSV1</accession>
<organism evidence="2 3">
    <name type="scientific">Channa argus</name>
    <name type="common">Northern snakehead</name>
    <name type="synonym">Ophicephalus argus</name>
    <dbReference type="NCBI Taxonomy" id="215402"/>
    <lineage>
        <taxon>Eukaryota</taxon>
        <taxon>Metazoa</taxon>
        <taxon>Chordata</taxon>
        <taxon>Craniata</taxon>
        <taxon>Vertebrata</taxon>
        <taxon>Euteleostomi</taxon>
        <taxon>Actinopterygii</taxon>
        <taxon>Neopterygii</taxon>
        <taxon>Teleostei</taxon>
        <taxon>Neoteleostei</taxon>
        <taxon>Acanthomorphata</taxon>
        <taxon>Anabantaria</taxon>
        <taxon>Anabantiformes</taxon>
        <taxon>Channoidei</taxon>
        <taxon>Channidae</taxon>
        <taxon>Channa</taxon>
    </lineage>
</organism>
<gene>
    <name evidence="2" type="ORF">EXN66_Car008742</name>
</gene>
<evidence type="ECO:0000313" key="3">
    <source>
        <dbReference type="Proteomes" id="UP000503349"/>
    </source>
</evidence>
<feature type="transmembrane region" description="Helical" evidence="1">
    <location>
        <begin position="39"/>
        <end position="61"/>
    </location>
</feature>
<reference evidence="3" key="2">
    <citation type="submission" date="2019-02" db="EMBL/GenBank/DDBJ databases">
        <title>Opniocepnalus argus Var Kimnra genome.</title>
        <authorList>
            <person name="Zhou C."/>
            <person name="Xiao S."/>
        </authorList>
    </citation>
    <scope>NUCLEOTIDE SEQUENCE [LARGE SCALE GENOMIC DNA]</scope>
</reference>
<evidence type="ECO:0000256" key="1">
    <source>
        <dbReference type="SAM" id="Phobius"/>
    </source>
</evidence>
<dbReference type="Proteomes" id="UP000503349">
    <property type="component" value="Chromosome 8"/>
</dbReference>
<keyword evidence="1" id="KW-0472">Membrane</keyword>
<proteinExistence type="predicted"/>
<name>A0A6G1PSV1_CHAAH</name>